<evidence type="ECO:0000256" key="13">
    <source>
        <dbReference type="ARBA" id="ARBA00047614"/>
    </source>
</evidence>
<reference evidence="17 18" key="1">
    <citation type="submission" date="2020-10" db="EMBL/GenBank/DDBJ databases">
        <title>Connecting structure to function with the recovery of over 1000 high-quality activated sludge metagenome-assembled genomes encoding full-length rRNA genes using long-read sequencing.</title>
        <authorList>
            <person name="Singleton C.M."/>
            <person name="Petriglieri F."/>
            <person name="Kristensen J.M."/>
            <person name="Kirkegaard R.H."/>
            <person name="Michaelsen T.Y."/>
            <person name="Andersen M.H."/>
            <person name="Karst S.M."/>
            <person name="Dueholm M.S."/>
            <person name="Nielsen P.H."/>
            <person name="Albertsen M."/>
        </authorList>
    </citation>
    <scope>NUCLEOTIDE SEQUENCE [LARGE SCALE GENOMIC DNA]</scope>
    <source>
        <strain evidence="17">Ribe_18-Q3-R11-54_BAT3C.373</strain>
    </source>
</reference>
<dbReference type="InterPro" id="IPR000291">
    <property type="entry name" value="D-Ala_lig_Van_CS"/>
</dbReference>
<keyword evidence="8 15" id="KW-0547">Nucleotide-binding</keyword>
<dbReference type="Gene3D" id="3.30.470.20">
    <property type="entry name" value="ATP-grasp fold, B domain"/>
    <property type="match status" value="3"/>
</dbReference>
<evidence type="ECO:0000256" key="3">
    <source>
        <dbReference type="ARBA" id="ARBA00004496"/>
    </source>
</evidence>
<evidence type="ECO:0000313" key="17">
    <source>
        <dbReference type="EMBL" id="MBK9716469.1"/>
    </source>
</evidence>
<dbReference type="Proteomes" id="UP000808349">
    <property type="component" value="Unassembled WGS sequence"/>
</dbReference>
<dbReference type="SUPFAM" id="SSF52440">
    <property type="entry name" value="PreATP-grasp domain"/>
    <property type="match status" value="2"/>
</dbReference>
<comment type="cofactor">
    <cofactor evidence="2">
        <name>Mg(2+)</name>
        <dbReference type="ChEBI" id="CHEBI:18420"/>
    </cofactor>
</comment>
<keyword evidence="10 14" id="KW-0133">Cell shape</keyword>
<evidence type="ECO:0000256" key="14">
    <source>
        <dbReference type="HAMAP-Rule" id="MF_00047"/>
    </source>
</evidence>
<dbReference type="GO" id="GO:0008716">
    <property type="term" value="F:D-alanine-D-alanine ligase activity"/>
    <property type="evidence" value="ECO:0007669"/>
    <property type="project" value="UniProtKB-UniRule"/>
</dbReference>
<dbReference type="InterPro" id="IPR016185">
    <property type="entry name" value="PreATP-grasp_dom_sf"/>
</dbReference>
<proteinExistence type="inferred from homology"/>
<dbReference type="EMBL" id="JADKFW010000004">
    <property type="protein sequence ID" value="MBK9716469.1"/>
    <property type="molecule type" value="Genomic_DNA"/>
</dbReference>
<evidence type="ECO:0000256" key="9">
    <source>
        <dbReference type="ARBA" id="ARBA00022840"/>
    </source>
</evidence>
<dbReference type="PROSITE" id="PS50975">
    <property type="entry name" value="ATP_GRASP"/>
    <property type="match status" value="2"/>
</dbReference>
<evidence type="ECO:0000313" key="18">
    <source>
        <dbReference type="Proteomes" id="UP000808349"/>
    </source>
</evidence>
<evidence type="ECO:0000256" key="12">
    <source>
        <dbReference type="ARBA" id="ARBA00023316"/>
    </source>
</evidence>
<evidence type="ECO:0000256" key="11">
    <source>
        <dbReference type="ARBA" id="ARBA00022984"/>
    </source>
</evidence>
<dbReference type="PROSITE" id="PS00844">
    <property type="entry name" value="DALA_DALA_LIGASE_2"/>
    <property type="match status" value="1"/>
</dbReference>
<evidence type="ECO:0000256" key="15">
    <source>
        <dbReference type="PROSITE-ProRule" id="PRU00409"/>
    </source>
</evidence>
<keyword evidence="11 14" id="KW-0573">Peptidoglycan synthesis</keyword>
<dbReference type="GO" id="GO:0046872">
    <property type="term" value="F:metal ion binding"/>
    <property type="evidence" value="ECO:0007669"/>
    <property type="project" value="InterPro"/>
</dbReference>
<dbReference type="Pfam" id="PF07478">
    <property type="entry name" value="Dala_Dala_lig_C"/>
    <property type="match status" value="4"/>
</dbReference>
<dbReference type="InterPro" id="IPR011761">
    <property type="entry name" value="ATP-grasp"/>
</dbReference>
<feature type="domain" description="ATP-grasp" evidence="16">
    <location>
        <begin position="631"/>
        <end position="879"/>
    </location>
</feature>
<comment type="subcellular location">
    <subcellularLocation>
        <location evidence="3 14">Cytoplasm</location>
    </subcellularLocation>
</comment>
<dbReference type="InterPro" id="IPR013815">
    <property type="entry name" value="ATP_grasp_subdomain_1"/>
</dbReference>
<dbReference type="SUPFAM" id="SSF56059">
    <property type="entry name" value="Glutathione synthetase ATP-binding domain-like"/>
    <property type="match status" value="2"/>
</dbReference>
<comment type="pathway">
    <text evidence="14">Cell wall biogenesis; peptidoglycan biosynthesis.</text>
</comment>
<name>A0A9D7XC82_9BACT</name>
<dbReference type="PROSITE" id="PS00843">
    <property type="entry name" value="DALA_DALA_LIGASE_1"/>
    <property type="match status" value="1"/>
</dbReference>
<evidence type="ECO:0000256" key="7">
    <source>
        <dbReference type="ARBA" id="ARBA00022598"/>
    </source>
</evidence>
<evidence type="ECO:0000256" key="2">
    <source>
        <dbReference type="ARBA" id="ARBA00001946"/>
    </source>
</evidence>
<comment type="catalytic activity">
    <reaction evidence="13 14">
        <text>2 D-alanine + ATP = D-alanyl-D-alanine + ADP + phosphate + H(+)</text>
        <dbReference type="Rhea" id="RHEA:11224"/>
        <dbReference type="ChEBI" id="CHEBI:15378"/>
        <dbReference type="ChEBI" id="CHEBI:30616"/>
        <dbReference type="ChEBI" id="CHEBI:43474"/>
        <dbReference type="ChEBI" id="CHEBI:57416"/>
        <dbReference type="ChEBI" id="CHEBI:57822"/>
        <dbReference type="ChEBI" id="CHEBI:456216"/>
        <dbReference type="EC" id="6.3.2.4"/>
    </reaction>
</comment>
<dbReference type="GO" id="GO:0008360">
    <property type="term" value="P:regulation of cell shape"/>
    <property type="evidence" value="ECO:0007669"/>
    <property type="project" value="UniProtKB-KW"/>
</dbReference>
<dbReference type="Pfam" id="PF01820">
    <property type="entry name" value="Dala_Dala_lig_N"/>
    <property type="match status" value="2"/>
</dbReference>
<evidence type="ECO:0000256" key="10">
    <source>
        <dbReference type="ARBA" id="ARBA00022960"/>
    </source>
</evidence>
<dbReference type="InterPro" id="IPR011095">
    <property type="entry name" value="Dala_Dala_lig_C"/>
</dbReference>
<organism evidence="17 18">
    <name type="scientific">Candidatus Defluviibacterium haderslevense</name>
    <dbReference type="NCBI Taxonomy" id="2981993"/>
    <lineage>
        <taxon>Bacteria</taxon>
        <taxon>Pseudomonadati</taxon>
        <taxon>Bacteroidota</taxon>
        <taxon>Saprospiria</taxon>
        <taxon>Saprospirales</taxon>
        <taxon>Saprospiraceae</taxon>
        <taxon>Candidatus Defluviibacterium</taxon>
    </lineage>
</organism>
<dbReference type="AlphaFoldDB" id="A0A9D7XC82"/>
<keyword evidence="12 14" id="KW-0961">Cell wall biogenesis/degradation</keyword>
<dbReference type="InterPro" id="IPR011127">
    <property type="entry name" value="Dala_Dala_lig_N"/>
</dbReference>
<dbReference type="PANTHER" id="PTHR23132:SF23">
    <property type="entry name" value="D-ALANINE--D-ALANINE LIGASE B"/>
    <property type="match status" value="1"/>
</dbReference>
<dbReference type="GO" id="GO:0071555">
    <property type="term" value="P:cell wall organization"/>
    <property type="evidence" value="ECO:0007669"/>
    <property type="project" value="UniProtKB-KW"/>
</dbReference>
<dbReference type="InterPro" id="IPR005905">
    <property type="entry name" value="D_ala_D_ala"/>
</dbReference>
<comment type="function">
    <text evidence="14">Cell wall formation.</text>
</comment>
<evidence type="ECO:0000256" key="4">
    <source>
        <dbReference type="ARBA" id="ARBA00010871"/>
    </source>
</evidence>
<evidence type="ECO:0000259" key="16">
    <source>
        <dbReference type="PROSITE" id="PS50975"/>
    </source>
</evidence>
<evidence type="ECO:0000256" key="8">
    <source>
        <dbReference type="ARBA" id="ARBA00022741"/>
    </source>
</evidence>
<evidence type="ECO:0000256" key="5">
    <source>
        <dbReference type="ARBA" id="ARBA00012216"/>
    </source>
</evidence>
<dbReference type="EC" id="6.3.2.4" evidence="5 14"/>
<protein>
    <recommendedName>
        <fullName evidence="5 14">D-alanine--D-alanine ligase</fullName>
        <ecNumber evidence="5 14">6.3.2.4</ecNumber>
    </recommendedName>
    <alternativeName>
        <fullName evidence="14">D-Ala-D-Ala ligase</fullName>
    </alternativeName>
    <alternativeName>
        <fullName evidence="14">D-alanylalanine synthetase</fullName>
    </alternativeName>
</protein>
<feature type="domain" description="ATP-grasp" evidence="16">
    <location>
        <begin position="157"/>
        <end position="434"/>
    </location>
</feature>
<comment type="cofactor">
    <cofactor evidence="1">
        <name>Mn(2+)</name>
        <dbReference type="ChEBI" id="CHEBI:29035"/>
    </cofactor>
</comment>
<dbReference type="PANTHER" id="PTHR23132">
    <property type="entry name" value="D-ALANINE--D-ALANINE LIGASE"/>
    <property type="match status" value="1"/>
</dbReference>
<dbReference type="GO" id="GO:0005737">
    <property type="term" value="C:cytoplasm"/>
    <property type="evidence" value="ECO:0007669"/>
    <property type="project" value="UniProtKB-SubCell"/>
</dbReference>
<dbReference type="GO" id="GO:0009252">
    <property type="term" value="P:peptidoglycan biosynthetic process"/>
    <property type="evidence" value="ECO:0007669"/>
    <property type="project" value="UniProtKB-UniRule"/>
</dbReference>
<keyword evidence="6 14" id="KW-0963">Cytoplasm</keyword>
<gene>
    <name evidence="14" type="primary">ddl</name>
    <name evidence="17" type="ORF">IPO85_02900</name>
</gene>
<comment type="similarity">
    <text evidence="4 14">Belongs to the D-alanine--D-alanine ligase family.</text>
</comment>
<sequence length="885" mass="100849">MKIGILFGGVSREREISFAGGRTVYDNLDKSLFEAIPIFIDSCGHFIKLDWKYIYKGTIRDFFPPLKYIPNTKNSFQIYCESLENNPNLDWDHLIDEVGQRIPIEELKLHIDFAFLTLHGNLGEDGQIQGLLEFIDIPYTGSGILPSAIGIDKSFQKKIMDLAKFPTPKVMVISKKQWLNKNFQTIYSNIEKQIGFPCVVRPSNQGSSIGVSILSSDALMSDVSTAIDKAFFRYNLEMAEWKNLNEAKKLDFINKILDIRDGIGLPLLINNEWTYHPEDLLMKLNSIEGGIATLESKFTEQKVIVESFINGREFSCIVIRNEDGTAVALPPTEIIKGHHIYDYRSKYLPGLSRKQTPIEIDDKQLNLICSECIRLFELFEFNTYARIDGFINSSGVIYLNDPNTTSGMLPSSFFFHQAAEIGLNPSQFLTYIIRTSIWERNRKQLVISQKFNLLERIDSDILQLQTTNKNKIRVGVIMGGYSFERHISLESGRNIFEKLSSSDKYSPIPIFLLGDENGFDLYKIPINLMLKDNADDIKKQILNGSQHKIISVIRDQCKEIIAKYSSIDYQFHPKLISIEELKDEVDEVFIALHGRPGEDGTLQQVLDNNKIPYNGSGPNSSSLTINKYNTLQKLKSNGFTVTDQWIGYSQDYYASKEQFVSQIESKFDYPFIIKPVDDGCSSAVLRIKSQEQLINYLDALFRLESEINKDSRDKLNLAWNEEFPKKSEVLIEALIESNGAKQFMEITGGLLTKKTEDKIIYEIFEPSEVLVSGEILSLEEKFLAGEGQNITPPRFGNSVEEYNIIFQQVKAQFLNAAKILDIKGYARIDAFVRVYERLKVETIIIEVNSLPGMTPATCIFHQAALNGYKPYDFIDKILEFGMNEN</sequence>
<comment type="caution">
    <text evidence="17">The sequence shown here is derived from an EMBL/GenBank/DDBJ whole genome shotgun (WGS) entry which is preliminary data.</text>
</comment>
<evidence type="ECO:0000256" key="6">
    <source>
        <dbReference type="ARBA" id="ARBA00022490"/>
    </source>
</evidence>
<dbReference type="Gene3D" id="3.40.50.20">
    <property type="match status" value="2"/>
</dbReference>
<dbReference type="HAMAP" id="MF_00047">
    <property type="entry name" value="Dala_Dala_lig"/>
    <property type="match status" value="1"/>
</dbReference>
<dbReference type="Gene3D" id="3.30.1490.20">
    <property type="entry name" value="ATP-grasp fold, A domain"/>
    <property type="match status" value="1"/>
</dbReference>
<keyword evidence="7 14" id="KW-0436">Ligase</keyword>
<dbReference type="GO" id="GO:0005524">
    <property type="term" value="F:ATP binding"/>
    <property type="evidence" value="ECO:0007669"/>
    <property type="project" value="UniProtKB-UniRule"/>
</dbReference>
<keyword evidence="9 15" id="KW-0067">ATP-binding</keyword>
<evidence type="ECO:0000256" key="1">
    <source>
        <dbReference type="ARBA" id="ARBA00001936"/>
    </source>
</evidence>
<accession>A0A9D7XC82</accession>